<dbReference type="SUPFAM" id="SSF47781">
    <property type="entry name" value="RuvA domain 2-like"/>
    <property type="match status" value="1"/>
</dbReference>
<name>A0A1Q8CQP9_9PSEU</name>
<dbReference type="STRING" id="1912961.BU204_15625"/>
<dbReference type="Pfam" id="PF12836">
    <property type="entry name" value="HHH_3"/>
    <property type="match status" value="1"/>
</dbReference>
<feature type="compositionally biased region" description="Gly residues" evidence="1">
    <location>
        <begin position="144"/>
        <end position="163"/>
    </location>
</feature>
<keyword evidence="4" id="KW-1185">Reference proteome</keyword>
<dbReference type="InterPro" id="IPR003583">
    <property type="entry name" value="Hlx-hairpin-Hlx_DNA-bd_motif"/>
</dbReference>
<dbReference type="InterPro" id="IPR051675">
    <property type="entry name" value="Endo/Exo/Phosphatase_dom_1"/>
</dbReference>
<comment type="caution">
    <text evidence="3">The sequence shown here is derived from an EMBL/GenBank/DDBJ whole genome shotgun (WGS) entry which is preliminary data.</text>
</comment>
<evidence type="ECO:0000313" key="3">
    <source>
        <dbReference type="EMBL" id="OLF16686.1"/>
    </source>
</evidence>
<protein>
    <recommendedName>
        <fullName evidence="2">Helix-hairpin-helix DNA-binding motif class 1 domain-containing protein</fullName>
    </recommendedName>
</protein>
<feature type="domain" description="Helix-hairpin-helix DNA-binding motif class 1" evidence="2">
    <location>
        <begin position="173"/>
        <end position="192"/>
    </location>
</feature>
<dbReference type="AlphaFoldDB" id="A0A1Q8CQP9"/>
<dbReference type="PANTHER" id="PTHR21180">
    <property type="entry name" value="ENDONUCLEASE/EXONUCLEASE/PHOSPHATASE FAMILY DOMAIN-CONTAINING PROTEIN 1"/>
    <property type="match status" value="1"/>
</dbReference>
<feature type="region of interest" description="Disordered" evidence="1">
    <location>
        <begin position="134"/>
        <end position="165"/>
    </location>
</feature>
<gene>
    <name evidence="3" type="ORF">BU204_15625</name>
</gene>
<evidence type="ECO:0000256" key="1">
    <source>
        <dbReference type="SAM" id="MobiDB-lite"/>
    </source>
</evidence>
<feature type="domain" description="Helix-hairpin-helix DNA-binding motif class 1" evidence="2">
    <location>
        <begin position="203"/>
        <end position="222"/>
    </location>
</feature>
<dbReference type="GO" id="GO:0006281">
    <property type="term" value="P:DNA repair"/>
    <property type="evidence" value="ECO:0007669"/>
    <property type="project" value="InterPro"/>
</dbReference>
<proteinExistence type="predicted"/>
<accession>A0A1Q8CQP9</accession>
<dbReference type="EMBL" id="MSIE01000027">
    <property type="protein sequence ID" value="OLF16686.1"/>
    <property type="molecule type" value="Genomic_DNA"/>
</dbReference>
<organism evidence="3 4">
    <name type="scientific">Actinophytocola xanthii</name>
    <dbReference type="NCBI Taxonomy" id="1912961"/>
    <lineage>
        <taxon>Bacteria</taxon>
        <taxon>Bacillati</taxon>
        <taxon>Actinomycetota</taxon>
        <taxon>Actinomycetes</taxon>
        <taxon>Pseudonocardiales</taxon>
        <taxon>Pseudonocardiaceae</taxon>
    </lineage>
</organism>
<dbReference type="Proteomes" id="UP000185596">
    <property type="component" value="Unassembled WGS sequence"/>
</dbReference>
<evidence type="ECO:0000259" key="2">
    <source>
        <dbReference type="SMART" id="SM00278"/>
    </source>
</evidence>
<dbReference type="InterPro" id="IPR010994">
    <property type="entry name" value="RuvA_2-like"/>
</dbReference>
<dbReference type="InterPro" id="IPR019554">
    <property type="entry name" value="Soluble_ligand-bd"/>
</dbReference>
<sequence>MLERPASTDSPGAPRWRLAALAAAGVVLGIAVAVGLVLASAPETPEVPEIAPALPVASVSASGRTAGAPDTAGGSMVISVVGKVARPGLVTLPEGSRVADALEAAGGPARGAQLGGLNLARRLSDGEQIYVGVPVPPGADPGAGTSGGGGPGGAPAAGTGGTGPVDLNSASLSALDTLPGIGPVTAQRIIDWRTQNGRFASVEQLREIEGIGPTRFARLKDLVVVW</sequence>
<dbReference type="OrthoDB" id="9758724at2"/>
<dbReference type="Gene3D" id="3.10.560.10">
    <property type="entry name" value="Outer membrane lipoprotein wza domain like"/>
    <property type="match status" value="1"/>
</dbReference>
<dbReference type="SMART" id="SM00278">
    <property type="entry name" value="HhH1"/>
    <property type="match status" value="2"/>
</dbReference>
<dbReference type="PANTHER" id="PTHR21180:SF32">
    <property type="entry name" value="ENDONUCLEASE_EXONUCLEASE_PHOSPHATASE FAMILY DOMAIN-CONTAINING PROTEIN 1"/>
    <property type="match status" value="1"/>
</dbReference>
<reference evidence="3 4" key="1">
    <citation type="submission" date="2016-12" db="EMBL/GenBank/DDBJ databases">
        <title>The draft genome sequence of Actinophytocola sp. 11-183.</title>
        <authorList>
            <person name="Wang W."/>
            <person name="Yuan L."/>
        </authorList>
    </citation>
    <scope>NUCLEOTIDE SEQUENCE [LARGE SCALE GENOMIC DNA]</scope>
    <source>
        <strain evidence="3 4">11-183</strain>
    </source>
</reference>
<evidence type="ECO:0000313" key="4">
    <source>
        <dbReference type="Proteomes" id="UP000185596"/>
    </source>
</evidence>
<dbReference type="Pfam" id="PF10531">
    <property type="entry name" value="SLBB"/>
    <property type="match status" value="1"/>
</dbReference>
<dbReference type="Gene3D" id="1.10.150.320">
    <property type="entry name" value="Photosystem II 12 kDa extrinsic protein"/>
    <property type="match status" value="1"/>
</dbReference>
<dbReference type="GO" id="GO:0015627">
    <property type="term" value="C:type II protein secretion system complex"/>
    <property type="evidence" value="ECO:0007669"/>
    <property type="project" value="TreeGrafter"/>
</dbReference>
<dbReference type="GO" id="GO:0015628">
    <property type="term" value="P:protein secretion by the type II secretion system"/>
    <property type="evidence" value="ECO:0007669"/>
    <property type="project" value="TreeGrafter"/>
</dbReference>
<dbReference type="GO" id="GO:0003677">
    <property type="term" value="F:DNA binding"/>
    <property type="evidence" value="ECO:0007669"/>
    <property type="project" value="InterPro"/>
</dbReference>